<dbReference type="InterPro" id="IPR050541">
    <property type="entry name" value="LRR_TM_domain-containing"/>
</dbReference>
<keyword evidence="3" id="KW-0677">Repeat</keyword>
<keyword evidence="8" id="KW-1185">Reference proteome</keyword>
<sequence>MCLTIYLFLVLDVFNTFSLKSLRLLGLNKIHTIPGNLFQHSQNLVIVELQFNRIQTFHQFVLNYLVSHVQLLTHANPIACDCQVLPLLKWLIDSEMSLEDFPKCQSPEEVQNQSIYYVKLPVDCPHSTRMPDSTNVTPTSYASLPRDYDTLYVTLIGGAFIVILICCLSLYLCIVRRVGYHGNRLNGSFRK</sequence>
<proteinExistence type="predicted"/>
<evidence type="ECO:0000256" key="2">
    <source>
        <dbReference type="ARBA" id="ARBA00022729"/>
    </source>
</evidence>
<keyword evidence="4" id="KW-0472">Membrane</keyword>
<feature type="signal peptide" evidence="5">
    <location>
        <begin position="1"/>
        <end position="18"/>
    </location>
</feature>
<evidence type="ECO:0000313" key="8">
    <source>
        <dbReference type="Proteomes" id="UP001152320"/>
    </source>
</evidence>
<dbReference type="SUPFAM" id="SSF52058">
    <property type="entry name" value="L domain-like"/>
    <property type="match status" value="1"/>
</dbReference>
<dbReference type="OrthoDB" id="676979at2759"/>
<feature type="domain" description="LRRCT" evidence="6">
    <location>
        <begin position="76"/>
        <end position="125"/>
    </location>
</feature>
<dbReference type="Gene3D" id="3.80.10.10">
    <property type="entry name" value="Ribonuclease Inhibitor"/>
    <property type="match status" value="1"/>
</dbReference>
<evidence type="ECO:0000313" key="7">
    <source>
        <dbReference type="EMBL" id="KAJ8050894.1"/>
    </source>
</evidence>
<evidence type="ECO:0000256" key="3">
    <source>
        <dbReference type="ARBA" id="ARBA00022737"/>
    </source>
</evidence>
<dbReference type="Proteomes" id="UP001152320">
    <property type="component" value="Chromosome 1"/>
</dbReference>
<keyword evidence="4" id="KW-1133">Transmembrane helix</keyword>
<evidence type="ECO:0000256" key="1">
    <source>
        <dbReference type="ARBA" id="ARBA00022614"/>
    </source>
</evidence>
<keyword evidence="2 5" id="KW-0732">Signal</keyword>
<feature type="transmembrane region" description="Helical" evidence="4">
    <location>
        <begin position="151"/>
        <end position="174"/>
    </location>
</feature>
<dbReference type="SMART" id="SM00082">
    <property type="entry name" value="LRRCT"/>
    <property type="match status" value="1"/>
</dbReference>
<organism evidence="7 8">
    <name type="scientific">Holothuria leucospilota</name>
    <name type="common">Black long sea cucumber</name>
    <name type="synonym">Mertensiothuria leucospilota</name>
    <dbReference type="NCBI Taxonomy" id="206669"/>
    <lineage>
        <taxon>Eukaryota</taxon>
        <taxon>Metazoa</taxon>
        <taxon>Echinodermata</taxon>
        <taxon>Eleutherozoa</taxon>
        <taxon>Echinozoa</taxon>
        <taxon>Holothuroidea</taxon>
        <taxon>Aspidochirotacea</taxon>
        <taxon>Aspidochirotida</taxon>
        <taxon>Holothuriidae</taxon>
        <taxon>Holothuria</taxon>
    </lineage>
</organism>
<comment type="caution">
    <text evidence="7">The sequence shown here is derived from an EMBL/GenBank/DDBJ whole genome shotgun (WGS) entry which is preliminary data.</text>
</comment>
<dbReference type="InterPro" id="IPR000483">
    <property type="entry name" value="Cys-rich_flank_reg_C"/>
</dbReference>
<dbReference type="PANTHER" id="PTHR24369:SF211">
    <property type="entry name" value="LEUCINE-RICH REPEAT-CONTAINING PROTEIN 15-LIKE"/>
    <property type="match status" value="1"/>
</dbReference>
<dbReference type="AlphaFoldDB" id="A0A9Q1HKQ2"/>
<dbReference type="PANTHER" id="PTHR24369">
    <property type="entry name" value="ANTIGEN BSP, PUTATIVE-RELATED"/>
    <property type="match status" value="1"/>
</dbReference>
<dbReference type="GO" id="GO:0005886">
    <property type="term" value="C:plasma membrane"/>
    <property type="evidence" value="ECO:0007669"/>
    <property type="project" value="TreeGrafter"/>
</dbReference>
<accession>A0A9Q1HKQ2</accession>
<dbReference type="InterPro" id="IPR032675">
    <property type="entry name" value="LRR_dom_sf"/>
</dbReference>
<dbReference type="EMBL" id="JAIZAY010000001">
    <property type="protein sequence ID" value="KAJ8050894.1"/>
    <property type="molecule type" value="Genomic_DNA"/>
</dbReference>
<keyword evidence="4" id="KW-0812">Transmembrane</keyword>
<keyword evidence="1" id="KW-0433">Leucine-rich repeat</keyword>
<evidence type="ECO:0000256" key="4">
    <source>
        <dbReference type="SAM" id="Phobius"/>
    </source>
</evidence>
<gene>
    <name evidence="7" type="ORF">HOLleu_04269</name>
</gene>
<name>A0A9Q1HKQ2_HOLLE</name>
<reference evidence="7" key="1">
    <citation type="submission" date="2021-10" db="EMBL/GenBank/DDBJ databases">
        <title>Tropical sea cucumber genome reveals ecological adaptation and Cuvierian tubules defense mechanism.</title>
        <authorList>
            <person name="Chen T."/>
        </authorList>
    </citation>
    <scope>NUCLEOTIDE SEQUENCE</scope>
    <source>
        <strain evidence="7">Nanhai2018</strain>
        <tissue evidence="7">Muscle</tissue>
    </source>
</reference>
<evidence type="ECO:0000256" key="5">
    <source>
        <dbReference type="SAM" id="SignalP"/>
    </source>
</evidence>
<evidence type="ECO:0000259" key="6">
    <source>
        <dbReference type="SMART" id="SM00082"/>
    </source>
</evidence>
<protein>
    <submittedName>
        <fullName evidence="7">Leucine-rich repeat-containing protein 15</fullName>
    </submittedName>
</protein>
<feature type="chain" id="PRO_5040194501" evidence="5">
    <location>
        <begin position="19"/>
        <end position="191"/>
    </location>
</feature>